<organism evidence="1 2">
    <name type="scientific">Trichonephila clavata</name>
    <name type="common">Joro spider</name>
    <name type="synonym">Nephila clavata</name>
    <dbReference type="NCBI Taxonomy" id="2740835"/>
    <lineage>
        <taxon>Eukaryota</taxon>
        <taxon>Metazoa</taxon>
        <taxon>Ecdysozoa</taxon>
        <taxon>Arthropoda</taxon>
        <taxon>Chelicerata</taxon>
        <taxon>Arachnida</taxon>
        <taxon>Araneae</taxon>
        <taxon>Araneomorphae</taxon>
        <taxon>Entelegynae</taxon>
        <taxon>Araneoidea</taxon>
        <taxon>Nephilidae</taxon>
        <taxon>Trichonephila</taxon>
    </lineage>
</organism>
<dbReference type="AlphaFoldDB" id="A0A8X6JF41"/>
<accession>A0A8X6JF41</accession>
<dbReference type="Proteomes" id="UP000887116">
    <property type="component" value="Unassembled WGS sequence"/>
</dbReference>
<comment type="caution">
    <text evidence="1">The sequence shown here is derived from an EMBL/GenBank/DDBJ whole genome shotgun (WGS) entry which is preliminary data.</text>
</comment>
<dbReference type="EMBL" id="BMAO01018371">
    <property type="protein sequence ID" value="GFR22913.1"/>
    <property type="molecule type" value="Genomic_DNA"/>
</dbReference>
<evidence type="ECO:0000313" key="2">
    <source>
        <dbReference type="Proteomes" id="UP000887116"/>
    </source>
</evidence>
<protein>
    <submittedName>
        <fullName evidence="1">Uncharacterized protein</fullName>
    </submittedName>
</protein>
<name>A0A8X6JF41_TRICU</name>
<proteinExistence type="predicted"/>
<reference evidence="1" key="1">
    <citation type="submission" date="2020-07" db="EMBL/GenBank/DDBJ databases">
        <title>Multicomponent nature underlies the extraordinary mechanical properties of spider dragline silk.</title>
        <authorList>
            <person name="Kono N."/>
            <person name="Nakamura H."/>
            <person name="Mori M."/>
            <person name="Yoshida Y."/>
            <person name="Ohtoshi R."/>
            <person name="Malay A.D."/>
            <person name="Moran D.A.P."/>
            <person name="Tomita M."/>
            <person name="Numata K."/>
            <person name="Arakawa K."/>
        </authorList>
    </citation>
    <scope>NUCLEOTIDE SEQUENCE</scope>
</reference>
<keyword evidence="2" id="KW-1185">Reference proteome</keyword>
<gene>
    <name evidence="1" type="ORF">TNCT_262431</name>
</gene>
<evidence type="ECO:0000313" key="1">
    <source>
        <dbReference type="EMBL" id="GFR22913.1"/>
    </source>
</evidence>
<sequence>MPFISPWSRNTERAKDLLEYSHPSRMQLIITFLAKIQRRGGGFDISPEDRQTDSAITPSRTLLLPFPEHILQEKS</sequence>